<dbReference type="GO" id="GO:0006368">
    <property type="term" value="P:transcription elongation by RNA polymerase II"/>
    <property type="evidence" value="ECO:0007669"/>
    <property type="project" value="TreeGrafter"/>
</dbReference>
<comment type="caution">
    <text evidence="3">The sequence shown here is derived from an EMBL/GenBank/DDBJ whole genome shotgun (WGS) entry which is preliminary data.</text>
</comment>
<dbReference type="GO" id="GO:0032044">
    <property type="term" value="C:DSIF complex"/>
    <property type="evidence" value="ECO:0007669"/>
    <property type="project" value="TreeGrafter"/>
</dbReference>
<dbReference type="InterPro" id="IPR036735">
    <property type="entry name" value="NGN_dom_sf"/>
</dbReference>
<dbReference type="OrthoDB" id="3048815at2759"/>
<keyword evidence="4" id="KW-1185">Reference proteome</keyword>
<dbReference type="Proteomes" id="UP000717328">
    <property type="component" value="Unassembled WGS sequence"/>
</dbReference>
<evidence type="ECO:0000256" key="1">
    <source>
        <dbReference type="SAM" id="MobiDB-lite"/>
    </source>
</evidence>
<organism evidence="3 4">
    <name type="scientific">Sphagnurus paluster</name>
    <dbReference type="NCBI Taxonomy" id="117069"/>
    <lineage>
        <taxon>Eukaryota</taxon>
        <taxon>Fungi</taxon>
        <taxon>Dikarya</taxon>
        <taxon>Basidiomycota</taxon>
        <taxon>Agaricomycotina</taxon>
        <taxon>Agaricomycetes</taxon>
        <taxon>Agaricomycetidae</taxon>
        <taxon>Agaricales</taxon>
        <taxon>Tricholomatineae</taxon>
        <taxon>Lyophyllaceae</taxon>
        <taxon>Sphagnurus</taxon>
    </lineage>
</organism>
<dbReference type="GO" id="GO:0006357">
    <property type="term" value="P:regulation of transcription by RNA polymerase II"/>
    <property type="evidence" value="ECO:0007669"/>
    <property type="project" value="InterPro"/>
</dbReference>
<dbReference type="Gene3D" id="3.30.70.940">
    <property type="entry name" value="NusG, N-terminal domain"/>
    <property type="match status" value="1"/>
</dbReference>
<protein>
    <recommendedName>
        <fullName evidence="2">NGN domain-containing protein</fullName>
    </recommendedName>
</protein>
<feature type="domain" description="NGN" evidence="2">
    <location>
        <begin position="92"/>
        <end position="139"/>
    </location>
</feature>
<dbReference type="PANTHER" id="PTHR11125">
    <property type="entry name" value="SUPPRESSOR OF TY 5"/>
    <property type="match status" value="1"/>
</dbReference>
<sequence>MDEEEEEEEEEEGEEDDFIDNTNPESRVLRWKVYEASVEDNEQTAAMLEELANRYRREARSGHSEIPEIVDENIPSHLDGLVRLPSASDRGLWRVLCRHGIEEEAVFSLLQLANSEHEISSAFWRGSERGWIYVEATMNPKLLGLLTLTPGIVFHQPGSPIKYAINIEERVATLKLPNLDADNLKVGDWARIVMGHYKDDLGTFVRRVTHEGTGANSIAVCHVVVLNKGSMDTVTDRELKLPATDLALIKETDEEKKANRNVLSVEQNAARKRC</sequence>
<dbReference type="PANTHER" id="PTHR11125:SF7">
    <property type="entry name" value="TRANSCRIPTION ELONGATION FACTOR SPT5"/>
    <property type="match status" value="1"/>
</dbReference>
<dbReference type="EMBL" id="JABCKI010001504">
    <property type="protein sequence ID" value="KAG5649146.1"/>
    <property type="molecule type" value="Genomic_DNA"/>
</dbReference>
<evidence type="ECO:0000313" key="4">
    <source>
        <dbReference type="Proteomes" id="UP000717328"/>
    </source>
</evidence>
<dbReference type="Pfam" id="PF03439">
    <property type="entry name" value="Spt5-NGN"/>
    <property type="match status" value="1"/>
</dbReference>
<gene>
    <name evidence="3" type="ORF">H0H81_005941</name>
</gene>
<feature type="region of interest" description="Disordered" evidence="1">
    <location>
        <begin position="1"/>
        <end position="24"/>
    </location>
</feature>
<dbReference type="InterPro" id="IPR005100">
    <property type="entry name" value="NGN-domain"/>
</dbReference>
<name>A0A9P7GFS4_9AGAR</name>
<evidence type="ECO:0000313" key="3">
    <source>
        <dbReference type="EMBL" id="KAG5649146.1"/>
    </source>
</evidence>
<dbReference type="AlphaFoldDB" id="A0A9P7GFS4"/>
<proteinExistence type="predicted"/>
<dbReference type="InterPro" id="IPR039659">
    <property type="entry name" value="SPT5"/>
</dbReference>
<reference evidence="3" key="2">
    <citation type="submission" date="2021-10" db="EMBL/GenBank/DDBJ databases">
        <title>Phylogenomics reveals ancestral predisposition of the termite-cultivated fungus Termitomyces towards a domesticated lifestyle.</title>
        <authorList>
            <person name="Auxier B."/>
            <person name="Grum-Grzhimaylo A."/>
            <person name="Cardenas M.E."/>
            <person name="Lodge J.D."/>
            <person name="Laessoe T."/>
            <person name="Pedersen O."/>
            <person name="Smith M.E."/>
            <person name="Kuyper T.W."/>
            <person name="Franco-Molano E.A."/>
            <person name="Baroni T.J."/>
            <person name="Aanen D.K."/>
        </authorList>
    </citation>
    <scope>NUCLEOTIDE SEQUENCE</scope>
    <source>
        <strain evidence="3">D49</strain>
    </source>
</reference>
<dbReference type="GO" id="GO:0032784">
    <property type="term" value="P:regulation of DNA-templated transcription elongation"/>
    <property type="evidence" value="ECO:0007669"/>
    <property type="project" value="InterPro"/>
</dbReference>
<feature type="compositionally biased region" description="Acidic residues" evidence="1">
    <location>
        <begin position="1"/>
        <end position="19"/>
    </location>
</feature>
<dbReference type="GO" id="GO:0003729">
    <property type="term" value="F:mRNA binding"/>
    <property type="evidence" value="ECO:0007669"/>
    <property type="project" value="TreeGrafter"/>
</dbReference>
<accession>A0A9P7GFS4</accession>
<reference evidence="3" key="1">
    <citation type="submission" date="2021-02" db="EMBL/GenBank/DDBJ databases">
        <authorList>
            <person name="Nieuwenhuis M."/>
            <person name="Van De Peppel L.J.J."/>
        </authorList>
    </citation>
    <scope>NUCLEOTIDE SEQUENCE</scope>
    <source>
        <strain evidence="3">D49</strain>
    </source>
</reference>
<evidence type="ECO:0000259" key="2">
    <source>
        <dbReference type="Pfam" id="PF03439"/>
    </source>
</evidence>